<keyword evidence="2" id="KW-0687">Ribonucleoprotein</keyword>
<dbReference type="Proteomes" id="UP000199408">
    <property type="component" value="Unassembled WGS sequence"/>
</dbReference>
<dbReference type="Gene3D" id="3.30.1330.230">
    <property type="match status" value="1"/>
</dbReference>
<dbReference type="Pfam" id="PF02624">
    <property type="entry name" value="YcaO"/>
    <property type="match status" value="1"/>
</dbReference>
<dbReference type="NCBIfam" id="TIGR00702">
    <property type="entry name" value="YcaO-type kinase domain"/>
    <property type="match status" value="1"/>
</dbReference>
<keyword evidence="3" id="KW-1185">Reference proteome</keyword>
<reference evidence="3" key="1">
    <citation type="submission" date="2016-06" db="EMBL/GenBank/DDBJ databases">
        <authorList>
            <person name="Varghese N."/>
        </authorList>
    </citation>
    <scope>NUCLEOTIDE SEQUENCE [LARGE SCALE GENOMIC DNA]</scope>
    <source>
        <strain evidence="3">DSM 43171</strain>
    </source>
</reference>
<proteinExistence type="predicted"/>
<feature type="domain" description="YcaO" evidence="1">
    <location>
        <begin position="77"/>
        <end position="395"/>
    </location>
</feature>
<gene>
    <name evidence="2" type="ORF">GA0070560_109176</name>
</gene>
<dbReference type="PANTHER" id="PTHR37809">
    <property type="entry name" value="RIBOSOMAL PROTEIN S12 METHYLTHIOTRANSFERASE ACCESSORY FACTOR YCAO"/>
    <property type="match status" value="1"/>
</dbReference>
<dbReference type="InterPro" id="IPR003776">
    <property type="entry name" value="YcaO-like_dom"/>
</dbReference>
<sequence length="395" mass="40483">MTLAQLAGSWLTGGGPAALVDGTVRTRSVAQTRAELVPLLPRWGITRVAELTGLDIIGVPVFSAVRPGAATLVASAGKGLSDDAAWVSAVMESIEVAAAETFACADPLVGTAAEIGCGYHVEDLPLHPVSVAADSTVLEWTAGLDLVTGAAARVPVAAVGLRGWTEQRWQPPLFVTTTNGLAGGNTHVEAALHGLLELVERDALSRVGPRSERVPTSPAAVGPRVAALAELVRDAGATIELEFLASLPGTATCVCYLSQSEMPQLFGGSGCHLDPEIAAERAVLEAIQSRASVISGTRDDIPATVYHGAMTLGRQRRATAGARAVPDPRSLHGADVAGLLGGLAATVTERTGRPVIAVDLTPDEAGFPAVVQVFAPGMTPAPEAPRPTADGWRGP</sequence>
<dbReference type="GO" id="GO:0016740">
    <property type="term" value="F:transferase activity"/>
    <property type="evidence" value="ECO:0007669"/>
    <property type="project" value="UniProtKB-KW"/>
</dbReference>
<protein>
    <submittedName>
        <fullName evidence="2">Ribosomal protein S12 methylthiotransferase accessory factor</fullName>
    </submittedName>
</protein>
<keyword evidence="2" id="KW-0808">Transferase</keyword>
<name>A0A1C5ICQ7_9ACTN</name>
<dbReference type="STRING" id="47864.GA0070560_109176"/>
<dbReference type="RefSeq" id="WP_091297010.1">
    <property type="nucleotide sequence ID" value="NZ_FMDN01000009.1"/>
</dbReference>
<accession>A0A1C5ICQ7</accession>
<dbReference type="EMBL" id="FMDN01000009">
    <property type="protein sequence ID" value="SCG55566.1"/>
    <property type="molecule type" value="Genomic_DNA"/>
</dbReference>
<evidence type="ECO:0000259" key="1">
    <source>
        <dbReference type="PROSITE" id="PS51664"/>
    </source>
</evidence>
<dbReference type="PANTHER" id="PTHR37809:SF1">
    <property type="entry name" value="RIBOSOMAL PROTEIN S12 METHYLTHIOTRANSFERASE ACCESSORY FACTOR YCAO"/>
    <property type="match status" value="1"/>
</dbReference>
<dbReference type="PROSITE" id="PS51664">
    <property type="entry name" value="YCAO"/>
    <property type="match status" value="1"/>
</dbReference>
<evidence type="ECO:0000313" key="3">
    <source>
        <dbReference type="Proteomes" id="UP000199408"/>
    </source>
</evidence>
<evidence type="ECO:0000313" key="2">
    <source>
        <dbReference type="EMBL" id="SCG55566.1"/>
    </source>
</evidence>
<dbReference type="AlphaFoldDB" id="A0A1C5ICQ7"/>
<keyword evidence="2" id="KW-0689">Ribosomal protein</keyword>
<organism evidence="2 3">
    <name type="scientific">Micromonospora halophytica</name>
    <dbReference type="NCBI Taxonomy" id="47864"/>
    <lineage>
        <taxon>Bacteria</taxon>
        <taxon>Bacillati</taxon>
        <taxon>Actinomycetota</taxon>
        <taxon>Actinomycetes</taxon>
        <taxon>Micromonosporales</taxon>
        <taxon>Micromonosporaceae</taxon>
        <taxon>Micromonospora</taxon>
    </lineage>
</organism>
<dbReference type="GO" id="GO:0005840">
    <property type="term" value="C:ribosome"/>
    <property type="evidence" value="ECO:0007669"/>
    <property type="project" value="UniProtKB-KW"/>
</dbReference>